<dbReference type="NCBIfam" id="TIGR00488">
    <property type="entry name" value="bis(5'-nucleosyl)-tetraphosphatase (symmetrical) YqeK"/>
    <property type="match status" value="1"/>
</dbReference>
<reference evidence="3" key="1">
    <citation type="submission" date="2019-08" db="EMBL/GenBank/DDBJ databases">
        <authorList>
            <person name="Kucharzyk K."/>
            <person name="Murdoch R.W."/>
            <person name="Higgins S."/>
            <person name="Loffler F."/>
        </authorList>
    </citation>
    <scope>NUCLEOTIDE SEQUENCE</scope>
</reference>
<dbReference type="PANTHER" id="PTHR35795">
    <property type="entry name" value="SLR1885 PROTEIN"/>
    <property type="match status" value="1"/>
</dbReference>
<dbReference type="InterPro" id="IPR051094">
    <property type="entry name" value="Diverse_Catalytic_Enzymes"/>
</dbReference>
<protein>
    <recommendedName>
        <fullName evidence="4">HD domain-containing protein</fullName>
    </recommendedName>
</protein>
<dbReference type="GO" id="GO:0016787">
    <property type="term" value="F:hydrolase activity"/>
    <property type="evidence" value="ECO:0007669"/>
    <property type="project" value="UniProtKB-KW"/>
</dbReference>
<dbReference type="InterPro" id="IPR005249">
    <property type="entry name" value="YqeK"/>
</dbReference>
<dbReference type="GO" id="GO:0046872">
    <property type="term" value="F:metal ion binding"/>
    <property type="evidence" value="ECO:0007669"/>
    <property type="project" value="UniProtKB-KW"/>
</dbReference>
<keyword evidence="1" id="KW-0479">Metal-binding</keyword>
<organism evidence="3">
    <name type="scientific">bioreactor metagenome</name>
    <dbReference type="NCBI Taxonomy" id="1076179"/>
    <lineage>
        <taxon>unclassified sequences</taxon>
        <taxon>metagenomes</taxon>
        <taxon>ecological metagenomes</taxon>
    </lineage>
</organism>
<evidence type="ECO:0000256" key="2">
    <source>
        <dbReference type="ARBA" id="ARBA00022801"/>
    </source>
</evidence>
<proteinExistence type="predicted"/>
<evidence type="ECO:0000256" key="1">
    <source>
        <dbReference type="ARBA" id="ARBA00022723"/>
    </source>
</evidence>
<sequence>MEKIEPKLLHQITGAAVAKETFQIEDPQILSAIRCHTTAKSDMTPLEISIYLADFTEPGRDYEGVDKLREIVYSDIEEGLLAALDFSIREILGKGSLLHPDTIEARNEILLRRKRIGK</sequence>
<accession>A0A645I1K4</accession>
<keyword evidence="2" id="KW-0378">Hydrolase</keyword>
<dbReference type="EMBL" id="VSSQ01104861">
    <property type="protein sequence ID" value="MPN45177.1"/>
    <property type="molecule type" value="Genomic_DNA"/>
</dbReference>
<gene>
    <name evidence="3" type="ORF">SDC9_192744</name>
</gene>
<comment type="caution">
    <text evidence="3">The sequence shown here is derived from an EMBL/GenBank/DDBJ whole genome shotgun (WGS) entry which is preliminary data.</text>
</comment>
<dbReference type="PANTHER" id="PTHR35795:SF1">
    <property type="entry name" value="BIS(5'-NUCLEOSYL)-TETRAPHOSPHATASE, SYMMETRICAL"/>
    <property type="match status" value="1"/>
</dbReference>
<dbReference type="AlphaFoldDB" id="A0A645I1K4"/>
<dbReference type="Gene3D" id="1.10.3210.10">
    <property type="entry name" value="Hypothetical protein af1432"/>
    <property type="match status" value="1"/>
</dbReference>
<name>A0A645I1K4_9ZZZZ</name>
<evidence type="ECO:0000313" key="3">
    <source>
        <dbReference type="EMBL" id="MPN45177.1"/>
    </source>
</evidence>
<dbReference type="SUPFAM" id="SSF109604">
    <property type="entry name" value="HD-domain/PDEase-like"/>
    <property type="match status" value="1"/>
</dbReference>
<evidence type="ECO:0008006" key="4">
    <source>
        <dbReference type="Google" id="ProtNLM"/>
    </source>
</evidence>